<dbReference type="RefSeq" id="WP_144042157.1">
    <property type="nucleotide sequence ID" value="NZ_BMPL01000035.1"/>
</dbReference>
<keyword evidence="2" id="KW-1185">Reference proteome</keyword>
<evidence type="ECO:0000313" key="2">
    <source>
        <dbReference type="Proteomes" id="UP000318126"/>
    </source>
</evidence>
<dbReference type="EMBL" id="VKGK01000035">
    <property type="protein sequence ID" value="TRY12335.1"/>
    <property type="molecule type" value="Genomic_DNA"/>
</dbReference>
<sequence length="160" mass="18092">MSVIQAISQQNAKAEFAYRLQCFLNQNPQVCELFSGATSLTTVVNLIAGMSFREGDERVEFSALDNELVFSVLFDSFYLLFIKELSHGDLSQAEQLILRLSRHYADLVNKEFEQADNTDSTVVLSAKTAQANKIKCVLDAWLQLDNLYRQRREGTRNMGG</sequence>
<organism evidence="1 2">
    <name type="scientific">Shewanella hanedai</name>
    <name type="common">Alteromonas hanedai</name>
    <dbReference type="NCBI Taxonomy" id="25"/>
    <lineage>
        <taxon>Bacteria</taxon>
        <taxon>Pseudomonadati</taxon>
        <taxon>Pseudomonadota</taxon>
        <taxon>Gammaproteobacteria</taxon>
        <taxon>Alteromonadales</taxon>
        <taxon>Shewanellaceae</taxon>
        <taxon>Shewanella</taxon>
    </lineage>
</organism>
<gene>
    <name evidence="1" type="ORF">FN961_21140</name>
</gene>
<reference evidence="2" key="1">
    <citation type="submission" date="2019-07" db="EMBL/GenBank/DDBJ databases">
        <title>Shewanella sp. YLB-08 draft genomic sequence.</title>
        <authorList>
            <person name="Yu L."/>
        </authorList>
    </citation>
    <scope>NUCLEOTIDE SEQUENCE [LARGE SCALE GENOMIC DNA]</scope>
    <source>
        <strain evidence="2">JCM 20706</strain>
    </source>
</reference>
<evidence type="ECO:0000313" key="1">
    <source>
        <dbReference type="EMBL" id="TRY12335.1"/>
    </source>
</evidence>
<comment type="caution">
    <text evidence="1">The sequence shown here is derived from an EMBL/GenBank/DDBJ whole genome shotgun (WGS) entry which is preliminary data.</text>
</comment>
<dbReference type="Proteomes" id="UP000318126">
    <property type="component" value="Unassembled WGS sequence"/>
</dbReference>
<dbReference type="AlphaFoldDB" id="A0A553JIR9"/>
<dbReference type="OrthoDB" id="6262748at2"/>
<accession>A0A553JIR9</accession>
<proteinExistence type="predicted"/>
<name>A0A553JIR9_SHEHA</name>
<protein>
    <submittedName>
        <fullName evidence="1">Uncharacterized protein</fullName>
    </submittedName>
</protein>